<evidence type="ECO:0000256" key="4">
    <source>
        <dbReference type="ARBA" id="ARBA00022989"/>
    </source>
</evidence>
<accession>A0A399SUA2</accession>
<sequence>MPQKRTRCRNCTCRFTMLCAKCWKQHFINTNNLKTTIMKQQKTNLKYLWLIIPLIISYFAYKGYGFEYKAGVTISCLGLIAFSYWNKLKSSRNVLFVIAAFVFSIIGDWFLSHKGDSFIMFSAGIGFYFLAHAGYMVYALVNGRLKIGLAVFLLIAYLLLFAFVLYPAINDTLLLVVVFVYLLISCFAVAAAAGTRLPAFSKWAYFSGIVLILFSDTIIAFMEFTTYQDLNFLILPTYYAAHIVITFSLLYKANNKSS</sequence>
<keyword evidence="5 6" id="KW-0472">Membrane</keyword>
<dbReference type="AlphaFoldDB" id="A0A399SUA2"/>
<feature type="transmembrane region" description="Helical" evidence="6">
    <location>
        <begin position="118"/>
        <end position="140"/>
    </location>
</feature>
<dbReference type="GO" id="GO:0016787">
    <property type="term" value="F:hydrolase activity"/>
    <property type="evidence" value="ECO:0007669"/>
    <property type="project" value="TreeGrafter"/>
</dbReference>
<dbReference type="OrthoDB" id="1121536at2"/>
<feature type="transmembrane region" description="Helical" evidence="6">
    <location>
        <begin position="147"/>
        <end position="166"/>
    </location>
</feature>
<dbReference type="PANTHER" id="PTHR31885">
    <property type="entry name" value="GH04784P"/>
    <property type="match status" value="1"/>
</dbReference>
<feature type="transmembrane region" description="Helical" evidence="6">
    <location>
        <begin position="47"/>
        <end position="64"/>
    </location>
</feature>
<dbReference type="EMBL" id="QWGR01000014">
    <property type="protein sequence ID" value="RIJ46479.1"/>
    <property type="molecule type" value="Genomic_DNA"/>
</dbReference>
<evidence type="ECO:0000256" key="6">
    <source>
        <dbReference type="SAM" id="Phobius"/>
    </source>
</evidence>
<proteinExistence type="inferred from homology"/>
<dbReference type="PANTHER" id="PTHR31885:SF6">
    <property type="entry name" value="GH04784P"/>
    <property type="match status" value="1"/>
</dbReference>
<feature type="transmembrane region" description="Helical" evidence="6">
    <location>
        <begin position="70"/>
        <end position="86"/>
    </location>
</feature>
<evidence type="ECO:0000256" key="5">
    <source>
        <dbReference type="ARBA" id="ARBA00023136"/>
    </source>
</evidence>
<evidence type="ECO:0000313" key="8">
    <source>
        <dbReference type="Proteomes" id="UP000265926"/>
    </source>
</evidence>
<feature type="transmembrane region" description="Helical" evidence="6">
    <location>
        <begin position="203"/>
        <end position="224"/>
    </location>
</feature>
<evidence type="ECO:0000256" key="3">
    <source>
        <dbReference type="ARBA" id="ARBA00022692"/>
    </source>
</evidence>
<evidence type="ECO:0000256" key="2">
    <source>
        <dbReference type="ARBA" id="ARBA00007375"/>
    </source>
</evidence>
<name>A0A399SUA2_9BACT</name>
<keyword evidence="3 6" id="KW-0812">Transmembrane</keyword>
<comment type="subcellular location">
    <subcellularLocation>
        <location evidence="1">Membrane</location>
        <topology evidence="1">Multi-pass membrane protein</topology>
    </subcellularLocation>
</comment>
<comment type="caution">
    <text evidence="7">The sequence shown here is derived from an EMBL/GenBank/DDBJ whole genome shotgun (WGS) entry which is preliminary data.</text>
</comment>
<reference evidence="7 8" key="1">
    <citation type="submission" date="2018-08" db="EMBL/GenBank/DDBJ databases">
        <title>Pallidiluteibacterium maritimus gen. nov., sp. nov., isolated from coastal sediment.</title>
        <authorList>
            <person name="Zhou L.Y."/>
        </authorList>
    </citation>
    <scope>NUCLEOTIDE SEQUENCE [LARGE SCALE GENOMIC DNA]</scope>
    <source>
        <strain evidence="7 8">XSD2</strain>
    </source>
</reference>
<protein>
    <submittedName>
        <fullName evidence="7">Lysoplasmalogenase</fullName>
    </submittedName>
</protein>
<dbReference type="Pfam" id="PF07947">
    <property type="entry name" value="YhhN"/>
    <property type="match status" value="1"/>
</dbReference>
<evidence type="ECO:0000256" key="1">
    <source>
        <dbReference type="ARBA" id="ARBA00004141"/>
    </source>
</evidence>
<dbReference type="InterPro" id="IPR012506">
    <property type="entry name" value="TMEM86B-like"/>
</dbReference>
<keyword evidence="8" id="KW-1185">Reference proteome</keyword>
<feature type="transmembrane region" description="Helical" evidence="6">
    <location>
        <begin position="230"/>
        <end position="251"/>
    </location>
</feature>
<feature type="transmembrane region" description="Helical" evidence="6">
    <location>
        <begin position="93"/>
        <end position="112"/>
    </location>
</feature>
<keyword evidence="4 6" id="KW-1133">Transmembrane helix</keyword>
<comment type="similarity">
    <text evidence="2">Belongs to the TMEM86 family.</text>
</comment>
<gene>
    <name evidence="7" type="ORF">D1614_18900</name>
</gene>
<evidence type="ECO:0000313" key="7">
    <source>
        <dbReference type="EMBL" id="RIJ46479.1"/>
    </source>
</evidence>
<feature type="transmembrane region" description="Helical" evidence="6">
    <location>
        <begin position="172"/>
        <end position="191"/>
    </location>
</feature>
<organism evidence="7 8">
    <name type="scientific">Maribellus luteus</name>
    <dbReference type="NCBI Taxonomy" id="2305463"/>
    <lineage>
        <taxon>Bacteria</taxon>
        <taxon>Pseudomonadati</taxon>
        <taxon>Bacteroidota</taxon>
        <taxon>Bacteroidia</taxon>
        <taxon>Marinilabiliales</taxon>
        <taxon>Prolixibacteraceae</taxon>
        <taxon>Maribellus</taxon>
    </lineage>
</organism>
<dbReference type="Proteomes" id="UP000265926">
    <property type="component" value="Unassembled WGS sequence"/>
</dbReference>
<dbReference type="GO" id="GO:0016020">
    <property type="term" value="C:membrane"/>
    <property type="evidence" value="ECO:0007669"/>
    <property type="project" value="UniProtKB-SubCell"/>
</dbReference>